<name>A0A2N3R9Q4_9BIFI</name>
<keyword evidence="2" id="KW-1133">Transmembrane helix</keyword>
<dbReference type="RefSeq" id="WP_143243375.1">
    <property type="nucleotide sequence ID" value="NZ_PCHJ01000016.1"/>
</dbReference>
<proteinExistence type="predicted"/>
<accession>A0A2N3R9Q4</accession>
<evidence type="ECO:0008006" key="5">
    <source>
        <dbReference type="Google" id="ProtNLM"/>
    </source>
</evidence>
<protein>
    <recommendedName>
        <fullName evidence="5">GTPase</fullName>
    </recommendedName>
</protein>
<dbReference type="EMBL" id="PCHJ01000016">
    <property type="protein sequence ID" value="PKV09075.1"/>
    <property type="molecule type" value="Genomic_DNA"/>
</dbReference>
<feature type="compositionally biased region" description="Pro residues" evidence="1">
    <location>
        <begin position="293"/>
        <end position="302"/>
    </location>
</feature>
<sequence length="359" mass="38731">MEQVPEETDEMTRPDKPSRHSMIMRGIVTPIFGLLAVAAIVLGIMNATVWKPSAHVDAHARTKAAYVVTDPGVLPLVDSRVTMRVDAASIGASGSTAHKSQKPTICMALTTAKDAAGWTAGQDVARVRGLDDWQTLSVGRDTSPGKAVKHDQGVAFQDSDMWKQVACSDNSVSMSLKTDDPQAVLLVAVPQGSRSLGLEMLWQRDKLPNFAMPFYFAGGLLALLAVLSATVFAMEPAKRRKQTEPEQESEETPEVSVAQALGSAILPGLGQRRSSPSGRRRRHARGQARQGDPGPPPRPPVVIDPRNRNLVADQQEDSDGRTISGDRGADDVSSTRVISSQEMASYLARLAHEGEEERR</sequence>
<keyword evidence="2" id="KW-0472">Membrane</keyword>
<evidence type="ECO:0000256" key="1">
    <source>
        <dbReference type="SAM" id="MobiDB-lite"/>
    </source>
</evidence>
<dbReference type="AlphaFoldDB" id="A0A2N3R9Q4"/>
<evidence type="ECO:0000256" key="2">
    <source>
        <dbReference type="SAM" id="Phobius"/>
    </source>
</evidence>
<feature type="transmembrane region" description="Helical" evidence="2">
    <location>
        <begin position="210"/>
        <end position="233"/>
    </location>
</feature>
<feature type="region of interest" description="Disordered" evidence="1">
    <location>
        <begin position="261"/>
        <end position="337"/>
    </location>
</feature>
<feature type="transmembrane region" description="Helical" evidence="2">
    <location>
        <begin position="23"/>
        <end position="45"/>
    </location>
</feature>
<dbReference type="Proteomes" id="UP000233731">
    <property type="component" value="Unassembled WGS sequence"/>
</dbReference>
<gene>
    <name evidence="3" type="ORF">CQR44_1393</name>
</gene>
<comment type="caution">
    <text evidence="3">The sequence shown here is derived from an EMBL/GenBank/DDBJ whole genome shotgun (WGS) entry which is preliminary data.</text>
</comment>
<evidence type="ECO:0000313" key="4">
    <source>
        <dbReference type="Proteomes" id="UP000233731"/>
    </source>
</evidence>
<evidence type="ECO:0000313" key="3">
    <source>
        <dbReference type="EMBL" id="PKV09075.1"/>
    </source>
</evidence>
<keyword evidence="2" id="KW-0812">Transmembrane</keyword>
<reference evidence="3 4" key="1">
    <citation type="submission" date="2017-10" db="EMBL/GenBank/DDBJ databases">
        <title>Bifidobacterium genomics.</title>
        <authorList>
            <person name="Lugli G.A."/>
            <person name="Milani C."/>
            <person name="Mancabelli L."/>
        </authorList>
    </citation>
    <scope>NUCLEOTIDE SEQUENCE [LARGE SCALE GENOMIC DNA]</scope>
    <source>
        <strain evidence="3 4">1460B</strain>
    </source>
</reference>
<organism evidence="3 4">
    <name type="scientific">Bifidobacterium asteroides</name>
    <dbReference type="NCBI Taxonomy" id="1684"/>
    <lineage>
        <taxon>Bacteria</taxon>
        <taxon>Bacillati</taxon>
        <taxon>Actinomycetota</taxon>
        <taxon>Actinomycetes</taxon>
        <taxon>Bifidobacteriales</taxon>
        <taxon>Bifidobacteriaceae</taxon>
        <taxon>Bifidobacterium</taxon>
    </lineage>
</organism>